<protein>
    <submittedName>
        <fullName evidence="2">Uncharacterized protein</fullName>
    </submittedName>
</protein>
<evidence type="ECO:0000313" key="2">
    <source>
        <dbReference type="EMBL" id="ABV94963.1"/>
    </source>
</evidence>
<accession>A8LMN8</accession>
<keyword evidence="3" id="KW-1185">Reference proteome</keyword>
<dbReference type="Proteomes" id="UP000006833">
    <property type="component" value="Chromosome"/>
</dbReference>
<feature type="region of interest" description="Disordered" evidence="1">
    <location>
        <begin position="1"/>
        <end position="57"/>
    </location>
</feature>
<sequence>MKQHQGYPPRRSAILPPSLTGTTRPSPSFVRKYSGGVTAGDGGSAPAGHASLPSPPTALTFVNAAAQTPRNPPTNFSGESG</sequence>
<reference evidence="3" key="1">
    <citation type="journal article" date="2010" name="ISME J.">
        <title>The complete genome sequence of the algal symbiont Dinoroseobacter shibae: a hitchhiker's guide to life in the sea.</title>
        <authorList>
            <person name="Wagner-Dobler I."/>
            <person name="Ballhausen B."/>
            <person name="Berger M."/>
            <person name="Brinkhoff T."/>
            <person name="Buchholz I."/>
            <person name="Bunk B."/>
            <person name="Cypionka H."/>
            <person name="Daniel R."/>
            <person name="Drepper T."/>
            <person name="Gerdts G."/>
            <person name="Hahnke S."/>
            <person name="Han C."/>
            <person name="Jahn D."/>
            <person name="Kalhoefer D."/>
            <person name="Kiss H."/>
            <person name="Klenk H.P."/>
            <person name="Kyrpides N."/>
            <person name="Liebl W."/>
            <person name="Liesegang H."/>
            <person name="Meincke L."/>
            <person name="Pati A."/>
            <person name="Petersen J."/>
            <person name="Piekarski T."/>
            <person name="Pommerenke C."/>
            <person name="Pradella S."/>
            <person name="Pukall R."/>
            <person name="Rabus R."/>
            <person name="Stackebrandt E."/>
            <person name="Thole S."/>
            <person name="Thompson L."/>
            <person name="Tielen P."/>
            <person name="Tomasch J."/>
            <person name="von Jan M."/>
            <person name="Wanphrut N."/>
            <person name="Wichels A."/>
            <person name="Zech H."/>
            <person name="Simon M."/>
        </authorList>
    </citation>
    <scope>NUCLEOTIDE SEQUENCE [LARGE SCALE GENOMIC DNA]</scope>
    <source>
        <strain evidence="3">DSM 16493 / NCIMB 14021 / DFL 12</strain>
    </source>
</reference>
<organism evidence="2 3">
    <name type="scientific">Dinoroseobacter shibae (strain DSM 16493 / NCIMB 14021 / DFL 12)</name>
    <dbReference type="NCBI Taxonomy" id="398580"/>
    <lineage>
        <taxon>Bacteria</taxon>
        <taxon>Pseudomonadati</taxon>
        <taxon>Pseudomonadota</taxon>
        <taxon>Alphaproteobacteria</taxon>
        <taxon>Rhodobacterales</taxon>
        <taxon>Roseobacteraceae</taxon>
        <taxon>Dinoroseobacter</taxon>
    </lineage>
</organism>
<evidence type="ECO:0000256" key="1">
    <source>
        <dbReference type="SAM" id="MobiDB-lite"/>
    </source>
</evidence>
<dbReference type="AlphaFoldDB" id="A8LMN8"/>
<dbReference type="EMBL" id="CP000830">
    <property type="protein sequence ID" value="ABV94963.1"/>
    <property type="molecule type" value="Genomic_DNA"/>
</dbReference>
<dbReference type="KEGG" id="dsh:Dshi_3230"/>
<gene>
    <name evidence="2" type="ordered locus">Dshi_3230</name>
</gene>
<dbReference type="HOGENOM" id="CLU_2568361_0_0_5"/>
<proteinExistence type="predicted"/>
<dbReference type="STRING" id="398580.Dshi_3230"/>
<evidence type="ECO:0000313" key="3">
    <source>
        <dbReference type="Proteomes" id="UP000006833"/>
    </source>
</evidence>
<name>A8LMN8_DINSH</name>